<organism evidence="1 2">
    <name type="scientific">Pleurodeles waltl</name>
    <name type="common">Iberian ribbed newt</name>
    <dbReference type="NCBI Taxonomy" id="8319"/>
    <lineage>
        <taxon>Eukaryota</taxon>
        <taxon>Metazoa</taxon>
        <taxon>Chordata</taxon>
        <taxon>Craniata</taxon>
        <taxon>Vertebrata</taxon>
        <taxon>Euteleostomi</taxon>
        <taxon>Amphibia</taxon>
        <taxon>Batrachia</taxon>
        <taxon>Caudata</taxon>
        <taxon>Salamandroidea</taxon>
        <taxon>Salamandridae</taxon>
        <taxon>Pleurodelinae</taxon>
        <taxon>Pleurodeles</taxon>
    </lineage>
</organism>
<comment type="caution">
    <text evidence="1">The sequence shown here is derived from an EMBL/GenBank/DDBJ whole genome shotgun (WGS) entry which is preliminary data.</text>
</comment>
<sequence length="215" mass="24716">MKRVLTKTEKEVLQLGLSFCPSSRFDYTQTRIDLFKFIRKLKLLKVHMMHPKKDAKNTNELTVERDNLTGADLEALLTLYSLDDSSPGTRNFDTEEILAILSQLSGISNFRSKSTLFPQTPHDAIDAFNDKELMKLRARDDSWMGQNLTTQQQQALSALERDTQLLIKPSDKGGKVVLLTKEYDEEEALRQLRDSRCYEPIGKEDYTQSICLMTF</sequence>
<gene>
    <name evidence="1" type="ORF">NDU88_006627</name>
</gene>
<keyword evidence="2" id="KW-1185">Reference proteome</keyword>
<dbReference type="AlphaFoldDB" id="A0AAV7LT48"/>
<dbReference type="Proteomes" id="UP001066276">
    <property type="component" value="Chromosome 11"/>
</dbReference>
<accession>A0AAV7LT48</accession>
<dbReference type="EMBL" id="JANPWB010000015">
    <property type="protein sequence ID" value="KAJ1093527.1"/>
    <property type="molecule type" value="Genomic_DNA"/>
</dbReference>
<proteinExistence type="predicted"/>
<reference evidence="1" key="1">
    <citation type="journal article" date="2022" name="bioRxiv">
        <title>Sequencing and chromosome-scale assembly of the giantPleurodeles waltlgenome.</title>
        <authorList>
            <person name="Brown T."/>
            <person name="Elewa A."/>
            <person name="Iarovenko S."/>
            <person name="Subramanian E."/>
            <person name="Araus A.J."/>
            <person name="Petzold A."/>
            <person name="Susuki M."/>
            <person name="Suzuki K.-i.T."/>
            <person name="Hayashi T."/>
            <person name="Toyoda A."/>
            <person name="Oliveira C."/>
            <person name="Osipova E."/>
            <person name="Leigh N.D."/>
            <person name="Simon A."/>
            <person name="Yun M.H."/>
        </authorList>
    </citation>
    <scope>NUCLEOTIDE SEQUENCE</scope>
    <source>
        <strain evidence="1">20211129_DDA</strain>
        <tissue evidence="1">Liver</tissue>
    </source>
</reference>
<name>A0AAV7LT48_PLEWA</name>
<evidence type="ECO:0000313" key="1">
    <source>
        <dbReference type="EMBL" id="KAJ1093527.1"/>
    </source>
</evidence>
<protein>
    <submittedName>
        <fullName evidence="1">Uncharacterized protein</fullName>
    </submittedName>
</protein>
<evidence type="ECO:0000313" key="2">
    <source>
        <dbReference type="Proteomes" id="UP001066276"/>
    </source>
</evidence>